<dbReference type="EMBL" id="SNZG01000011">
    <property type="protein sequence ID" value="TDR39496.1"/>
    <property type="molecule type" value="Genomic_DNA"/>
</dbReference>
<gene>
    <name evidence="3" type="ORF">DFR61_11121</name>
    <name evidence="2" type="ORF">NCTC10597_02584</name>
</gene>
<reference evidence="3 5" key="2">
    <citation type="submission" date="2019-03" db="EMBL/GenBank/DDBJ databases">
        <title>Genomic Encyclopedia of Type Strains, Phase IV (KMG-IV): sequencing the most valuable type-strain genomes for metagenomic binning, comparative biology and taxonomic classification.</title>
        <authorList>
            <person name="Goeker M."/>
        </authorList>
    </citation>
    <scope>NUCLEOTIDE SEQUENCE [LARGE SCALE GENOMIC DNA]</scope>
    <source>
        <strain evidence="3 5">DSM 20580</strain>
    </source>
</reference>
<dbReference type="RefSeq" id="WP_109349323.1">
    <property type="nucleotide sequence ID" value="NZ_BJUE01000011.1"/>
</dbReference>
<evidence type="ECO:0000313" key="2">
    <source>
        <dbReference type="EMBL" id="STX10805.1"/>
    </source>
</evidence>
<evidence type="ECO:0000313" key="3">
    <source>
        <dbReference type="EMBL" id="TDR39496.1"/>
    </source>
</evidence>
<dbReference type="AlphaFoldDB" id="A0A2U3ADT2"/>
<keyword evidence="5" id="KW-1185">Reference proteome</keyword>
<evidence type="ECO:0000256" key="1">
    <source>
        <dbReference type="SAM" id="MobiDB-lite"/>
    </source>
</evidence>
<reference evidence="2 4" key="1">
    <citation type="submission" date="2018-06" db="EMBL/GenBank/DDBJ databases">
        <authorList>
            <consortium name="Pathogen Informatics"/>
            <person name="Doyle S."/>
        </authorList>
    </citation>
    <scope>NUCLEOTIDE SEQUENCE [LARGE SCALE GENOMIC DNA]</scope>
    <source>
        <strain evidence="2 4">NCTC10597</strain>
    </source>
</reference>
<feature type="region of interest" description="Disordered" evidence="1">
    <location>
        <begin position="177"/>
        <end position="212"/>
    </location>
</feature>
<dbReference type="Proteomes" id="UP000294641">
    <property type="component" value="Unassembled WGS sequence"/>
</dbReference>
<dbReference type="Pfam" id="PF05573">
    <property type="entry name" value="NosL"/>
    <property type="match status" value="1"/>
</dbReference>
<feature type="region of interest" description="Disordered" evidence="1">
    <location>
        <begin position="21"/>
        <end position="41"/>
    </location>
</feature>
<dbReference type="OrthoDB" id="2454527at2"/>
<accession>A0A2U3ADT2</accession>
<protein>
    <submittedName>
        <fullName evidence="2 3">NosL</fullName>
    </submittedName>
</protein>
<dbReference type="PANTHER" id="PTHR41247:SF1">
    <property type="entry name" value="HTH-TYPE TRANSCRIPTIONAL REPRESSOR YCNK"/>
    <property type="match status" value="1"/>
</dbReference>
<name>A0A2U3ADT2_9BACL</name>
<comment type="caution">
    <text evidence="2">The sequence shown here is derived from an EMBL/GenBank/DDBJ whole genome shotgun (WGS) entry which is preliminary data.</text>
</comment>
<dbReference type="SUPFAM" id="SSF160387">
    <property type="entry name" value="NosL/MerB-like"/>
    <property type="match status" value="1"/>
</dbReference>
<dbReference type="EMBL" id="UGNP01000001">
    <property type="protein sequence ID" value="STX10805.1"/>
    <property type="molecule type" value="Genomic_DNA"/>
</dbReference>
<evidence type="ECO:0000313" key="5">
    <source>
        <dbReference type="Proteomes" id="UP000294641"/>
    </source>
</evidence>
<feature type="compositionally biased region" description="Basic and acidic residues" evidence="1">
    <location>
        <begin position="24"/>
        <end position="41"/>
    </location>
</feature>
<organism evidence="2 4">
    <name type="scientific">Kurthia zopfii</name>
    <dbReference type="NCBI Taxonomy" id="1650"/>
    <lineage>
        <taxon>Bacteria</taxon>
        <taxon>Bacillati</taxon>
        <taxon>Bacillota</taxon>
        <taxon>Bacilli</taxon>
        <taxon>Bacillales</taxon>
        <taxon>Caryophanaceae</taxon>
        <taxon>Kurthia</taxon>
    </lineage>
</organism>
<dbReference type="Proteomes" id="UP000254330">
    <property type="component" value="Unassembled WGS sequence"/>
</dbReference>
<proteinExistence type="predicted"/>
<evidence type="ECO:0000313" key="4">
    <source>
        <dbReference type="Proteomes" id="UP000254330"/>
    </source>
</evidence>
<sequence length="212" mass="23667">MNYRVGISALLAVSLLGACGNSEDTSKKEESTPKTEVSKDDGTTVVDGIKLKEPAKDEVCAFCNMKAYAKSDDMGAFTAQAVDAKGKNLFFDDAGCMLNYERKHKVTLDKFVRNYDDKSWMKLDDAIVVKGDIKTPMKYGFAYFGTKEAAESFIKEHKEAKIVKASDIDDVAHERFSKMGDMKHDEHKGHDEHEGHDEHGDHDKEHDDNSGH</sequence>
<dbReference type="InterPro" id="IPR008719">
    <property type="entry name" value="N2O_reductase_NosL"/>
</dbReference>
<dbReference type="PANTHER" id="PTHR41247">
    <property type="entry name" value="HTH-TYPE TRANSCRIPTIONAL REPRESSOR YCNK"/>
    <property type="match status" value="1"/>
</dbReference>
<dbReference type="PROSITE" id="PS51257">
    <property type="entry name" value="PROKAR_LIPOPROTEIN"/>
    <property type="match status" value="1"/>
</dbReference>